<dbReference type="SMART" id="SM00034">
    <property type="entry name" value="CLECT"/>
    <property type="match status" value="1"/>
</dbReference>
<organism evidence="2 3">
    <name type="scientific">Parascaris univalens</name>
    <name type="common">Nematode worm</name>
    <dbReference type="NCBI Taxonomy" id="6257"/>
    <lineage>
        <taxon>Eukaryota</taxon>
        <taxon>Metazoa</taxon>
        <taxon>Ecdysozoa</taxon>
        <taxon>Nematoda</taxon>
        <taxon>Chromadorea</taxon>
        <taxon>Rhabditida</taxon>
        <taxon>Spirurina</taxon>
        <taxon>Ascaridomorpha</taxon>
        <taxon>Ascaridoidea</taxon>
        <taxon>Ascarididae</taxon>
        <taxon>Parascaris</taxon>
    </lineage>
</organism>
<dbReference type="CDD" id="cd00037">
    <property type="entry name" value="CLECT"/>
    <property type="match status" value="1"/>
</dbReference>
<dbReference type="Proteomes" id="UP000887569">
    <property type="component" value="Unplaced"/>
</dbReference>
<keyword evidence="2" id="KW-1185">Reference proteome</keyword>
<reference evidence="3" key="1">
    <citation type="submission" date="2022-11" db="UniProtKB">
        <authorList>
            <consortium name="WormBaseParasite"/>
        </authorList>
    </citation>
    <scope>IDENTIFICATION</scope>
</reference>
<dbReference type="AlphaFoldDB" id="A0A915B3D2"/>
<dbReference type="InterPro" id="IPR016186">
    <property type="entry name" value="C-type_lectin-like/link_sf"/>
</dbReference>
<dbReference type="InterPro" id="IPR050111">
    <property type="entry name" value="C-type_lectin/snaclec_domain"/>
</dbReference>
<feature type="domain" description="C-type lectin" evidence="1">
    <location>
        <begin position="61"/>
        <end position="179"/>
    </location>
</feature>
<dbReference type="InterPro" id="IPR016187">
    <property type="entry name" value="CTDL_fold"/>
</dbReference>
<evidence type="ECO:0000259" key="1">
    <source>
        <dbReference type="PROSITE" id="PS50041"/>
    </source>
</evidence>
<proteinExistence type="predicted"/>
<dbReference type="Gene3D" id="3.10.100.10">
    <property type="entry name" value="Mannose-Binding Protein A, subunit A"/>
    <property type="match status" value="1"/>
</dbReference>
<dbReference type="InterPro" id="IPR001304">
    <property type="entry name" value="C-type_lectin-like"/>
</dbReference>
<dbReference type="WBParaSite" id="PgR025_g089_t02">
    <property type="protein sequence ID" value="PgR025_g089_t02"/>
    <property type="gene ID" value="PgR025_g089"/>
</dbReference>
<protein>
    <submittedName>
        <fullName evidence="3">C-type lectin domain-containing protein</fullName>
    </submittedName>
</protein>
<dbReference type="PROSITE" id="PS50041">
    <property type="entry name" value="C_TYPE_LECTIN_2"/>
    <property type="match status" value="1"/>
</dbReference>
<dbReference type="Pfam" id="PF00059">
    <property type="entry name" value="Lectin_C"/>
    <property type="match status" value="1"/>
</dbReference>
<name>A0A915B3D2_PARUN</name>
<evidence type="ECO:0000313" key="2">
    <source>
        <dbReference type="Proteomes" id="UP000887569"/>
    </source>
</evidence>
<accession>A0A915B3D2</accession>
<dbReference type="SUPFAM" id="SSF56436">
    <property type="entry name" value="C-type lectin-like"/>
    <property type="match status" value="1"/>
</dbReference>
<sequence>ICTSLSFVYSFCCNAPMKDRLSLYSRSYLRMLRLTLTALLSFVLMQDVQACPTGWFSSPVERNLCFNFTASRANFFLAFETCQRMRPQATLASVSNVFENAAMRAFALTYDEKPVAWIGLNDVAENGQWNWLDNNPTTFTRWAPGYPKTEANSLCVALDSTTGFWVNKDCATPLPFFCSICSDKNYTKRPDKALISALT</sequence>
<evidence type="ECO:0000313" key="3">
    <source>
        <dbReference type="WBParaSite" id="PgR025_g089_t02"/>
    </source>
</evidence>
<dbReference type="PANTHER" id="PTHR22803">
    <property type="entry name" value="MANNOSE, PHOSPHOLIPASE, LECTIN RECEPTOR RELATED"/>
    <property type="match status" value="1"/>
</dbReference>